<keyword evidence="7" id="KW-0998">Cell outer membrane</keyword>
<dbReference type="PANTHER" id="PTHR30026:SF20">
    <property type="entry name" value="OUTER MEMBRANE PROTEIN TOLC"/>
    <property type="match status" value="1"/>
</dbReference>
<keyword evidence="4" id="KW-1134">Transmembrane beta strand</keyword>
<gene>
    <name evidence="9" type="ORF">EG244_12305</name>
</gene>
<dbReference type="InterPro" id="IPR003423">
    <property type="entry name" value="OMP_efflux"/>
</dbReference>
<dbReference type="SUPFAM" id="SSF56954">
    <property type="entry name" value="Outer membrane efflux proteins (OEP)"/>
    <property type="match status" value="1"/>
</dbReference>
<sequence length="494" mass="53162">MQKSVIGALALASAFTLSACDGMSNKATPERLEGLVEDGVAEKRLTAATAQFDKTMARANSIAALNSAFGEDATANAGVQPLSQMLEAALKRNPDIGRAAQQINRADAQRLRALFGYLPQVSLSYTSTTVDTAVVASDNAVFQLGTASYPVTTMTVELRQPLLDMSRIYGIRLGSTARTASELRYIATVQKALYETFDAYLEASQSKVKIAELKQRSGSLTRQATAESALTETGLSNDTSRRAIMAEQARTESDLAMEITRLNEALSRLSYLSGTAISDVQAISVPSGVLGTERRISAEAAKEAARRANPELTGIAMSVVQADLARKQAIASDFAPVIDLFMSMETEVRAGSRFGGGSETEETTTGIRVTLPIFNARGDGLRTLDANVDLRAAIVDFHAVRRQVDTGTTMTLERMKQLTASIGRLSQAHGNAAGNVKTERERMSSGESNDLLLAARERQASGLKMEVQVQQIEYLRAWAKLQYLTGAMTKNVLR</sequence>
<evidence type="ECO:0000256" key="1">
    <source>
        <dbReference type="ARBA" id="ARBA00004442"/>
    </source>
</evidence>
<evidence type="ECO:0000313" key="9">
    <source>
        <dbReference type="EMBL" id="RRH73845.1"/>
    </source>
</evidence>
<feature type="signal peptide" evidence="8">
    <location>
        <begin position="1"/>
        <end position="19"/>
    </location>
</feature>
<dbReference type="AlphaFoldDB" id="A0A3P3DHY1"/>
<evidence type="ECO:0000313" key="10">
    <source>
        <dbReference type="Proteomes" id="UP000282125"/>
    </source>
</evidence>
<evidence type="ECO:0000256" key="5">
    <source>
        <dbReference type="ARBA" id="ARBA00022692"/>
    </source>
</evidence>
<protein>
    <submittedName>
        <fullName evidence="9">TolC family protein</fullName>
    </submittedName>
</protein>
<dbReference type="OrthoDB" id="7318746at2"/>
<evidence type="ECO:0000256" key="8">
    <source>
        <dbReference type="SAM" id="SignalP"/>
    </source>
</evidence>
<dbReference type="PROSITE" id="PS51257">
    <property type="entry name" value="PROKAR_LIPOPROTEIN"/>
    <property type="match status" value="1"/>
</dbReference>
<dbReference type="GO" id="GO:0009279">
    <property type="term" value="C:cell outer membrane"/>
    <property type="evidence" value="ECO:0007669"/>
    <property type="project" value="UniProtKB-SubCell"/>
</dbReference>
<dbReference type="EMBL" id="RRAZ01000016">
    <property type="protein sequence ID" value="RRH73845.1"/>
    <property type="molecule type" value="Genomic_DNA"/>
</dbReference>
<keyword evidence="8" id="KW-0732">Signal</keyword>
<dbReference type="GO" id="GO:0015288">
    <property type="term" value="F:porin activity"/>
    <property type="evidence" value="ECO:0007669"/>
    <property type="project" value="TreeGrafter"/>
</dbReference>
<dbReference type="GO" id="GO:0015562">
    <property type="term" value="F:efflux transmembrane transporter activity"/>
    <property type="evidence" value="ECO:0007669"/>
    <property type="project" value="InterPro"/>
</dbReference>
<keyword evidence="3" id="KW-0813">Transport</keyword>
<dbReference type="Proteomes" id="UP000282125">
    <property type="component" value="Unassembled WGS sequence"/>
</dbReference>
<evidence type="ECO:0000256" key="3">
    <source>
        <dbReference type="ARBA" id="ARBA00022448"/>
    </source>
</evidence>
<name>A0A3P3DHY1_9RHOB</name>
<dbReference type="Pfam" id="PF02321">
    <property type="entry name" value="OEP"/>
    <property type="match status" value="1"/>
</dbReference>
<keyword evidence="5" id="KW-0812">Transmembrane</keyword>
<evidence type="ECO:0000256" key="7">
    <source>
        <dbReference type="ARBA" id="ARBA00023237"/>
    </source>
</evidence>
<proteinExistence type="inferred from homology"/>
<comment type="similarity">
    <text evidence="2">Belongs to the outer membrane factor (OMF) (TC 1.B.17) family.</text>
</comment>
<feature type="chain" id="PRO_5018307103" evidence="8">
    <location>
        <begin position="20"/>
        <end position="494"/>
    </location>
</feature>
<dbReference type="GO" id="GO:1990281">
    <property type="term" value="C:efflux pump complex"/>
    <property type="evidence" value="ECO:0007669"/>
    <property type="project" value="TreeGrafter"/>
</dbReference>
<dbReference type="Gene3D" id="1.20.1600.10">
    <property type="entry name" value="Outer membrane efflux proteins (OEP)"/>
    <property type="match status" value="1"/>
</dbReference>
<comment type="subcellular location">
    <subcellularLocation>
        <location evidence="1">Cell outer membrane</location>
    </subcellularLocation>
</comment>
<dbReference type="PANTHER" id="PTHR30026">
    <property type="entry name" value="OUTER MEMBRANE PROTEIN TOLC"/>
    <property type="match status" value="1"/>
</dbReference>
<dbReference type="InterPro" id="IPR051906">
    <property type="entry name" value="TolC-like"/>
</dbReference>
<organism evidence="9 10">
    <name type="scientific">Falsigemmobacter faecalis</name>
    <dbReference type="NCBI Taxonomy" id="2488730"/>
    <lineage>
        <taxon>Bacteria</taxon>
        <taxon>Pseudomonadati</taxon>
        <taxon>Pseudomonadota</taxon>
        <taxon>Alphaproteobacteria</taxon>
        <taxon>Rhodobacterales</taxon>
        <taxon>Paracoccaceae</taxon>
        <taxon>Falsigemmobacter</taxon>
    </lineage>
</organism>
<evidence type="ECO:0000256" key="2">
    <source>
        <dbReference type="ARBA" id="ARBA00007613"/>
    </source>
</evidence>
<accession>A0A3P3DHY1</accession>
<keyword evidence="10" id="KW-1185">Reference proteome</keyword>
<reference evidence="9 10" key="1">
    <citation type="submission" date="2018-11" db="EMBL/GenBank/DDBJ databases">
        <title>Gemmobacter sp. nov., YIM 102744-1 draft genome.</title>
        <authorList>
            <person name="Li G."/>
            <person name="Jiang Y."/>
        </authorList>
    </citation>
    <scope>NUCLEOTIDE SEQUENCE [LARGE SCALE GENOMIC DNA]</scope>
    <source>
        <strain evidence="9 10">YIM 102744-1</strain>
    </source>
</reference>
<keyword evidence="6" id="KW-0472">Membrane</keyword>
<evidence type="ECO:0000256" key="4">
    <source>
        <dbReference type="ARBA" id="ARBA00022452"/>
    </source>
</evidence>
<dbReference type="RefSeq" id="WP_124965295.1">
    <property type="nucleotide sequence ID" value="NZ_RRAZ01000016.1"/>
</dbReference>
<evidence type="ECO:0000256" key="6">
    <source>
        <dbReference type="ARBA" id="ARBA00023136"/>
    </source>
</evidence>
<comment type="caution">
    <text evidence="9">The sequence shown here is derived from an EMBL/GenBank/DDBJ whole genome shotgun (WGS) entry which is preliminary data.</text>
</comment>